<dbReference type="PANTHER" id="PTHR45661:SF3">
    <property type="entry name" value="IG-LIKE DOMAIN-CONTAINING PROTEIN"/>
    <property type="match status" value="1"/>
</dbReference>
<evidence type="ECO:0000313" key="4">
    <source>
        <dbReference type="EMBL" id="CAL4781424.1"/>
    </source>
</evidence>
<evidence type="ECO:0000259" key="1">
    <source>
        <dbReference type="PROSITE" id="PS50076"/>
    </source>
</evidence>
<evidence type="ECO:0000313" key="3">
    <source>
        <dbReference type="EMBL" id="CAL1147487.1"/>
    </source>
</evidence>
<dbReference type="InterPro" id="IPR036869">
    <property type="entry name" value="J_dom_sf"/>
</dbReference>
<reference evidence="3" key="2">
    <citation type="submission" date="2024-04" db="EMBL/GenBank/DDBJ databases">
        <authorList>
            <person name="Chen Y."/>
            <person name="Shah S."/>
            <person name="Dougan E. K."/>
            <person name="Thang M."/>
            <person name="Chan C."/>
        </authorList>
    </citation>
    <scope>NUCLEOTIDE SEQUENCE [LARGE SCALE GENOMIC DNA]</scope>
</reference>
<reference evidence="2" key="1">
    <citation type="submission" date="2022-10" db="EMBL/GenBank/DDBJ databases">
        <authorList>
            <person name="Chen Y."/>
            <person name="Dougan E. K."/>
            <person name="Chan C."/>
            <person name="Rhodes N."/>
            <person name="Thang M."/>
        </authorList>
    </citation>
    <scope>NUCLEOTIDE SEQUENCE</scope>
</reference>
<dbReference type="InterPro" id="IPR032675">
    <property type="entry name" value="LRR_dom_sf"/>
</dbReference>
<dbReference type="EMBL" id="CAMXCT010001911">
    <property type="protein sequence ID" value="CAI3994112.1"/>
    <property type="molecule type" value="Genomic_DNA"/>
</dbReference>
<dbReference type="Pfam" id="PF13306">
    <property type="entry name" value="LRR_5"/>
    <property type="match status" value="1"/>
</dbReference>
<comment type="caution">
    <text evidence="2">The sequence shown here is derived from an EMBL/GenBank/DDBJ whole genome shotgun (WGS) entry which is preliminary data.</text>
</comment>
<evidence type="ECO:0000313" key="5">
    <source>
        <dbReference type="Proteomes" id="UP001152797"/>
    </source>
</evidence>
<sequence>MAIMAMNELSVELISGRVCTVEVFPQMKITELQEKLKAFHPSKDELTRRLSDPEIVVDGEKLVALEHAMVEDSLSDHAKVQVVFVNATVECASKELSGRKVKDLRGVRIPDTETRIRPFAFEGCRYLFHLEIPESVTEIGHHAFRDCSSLLSVNIPKSVTKLADYAFAGCSSLTNLTIPESVTELGYRALNGCSSLTSLTLPSVTHLGYDVFSGCSSLTNLAIPSATRIGFDLFSGCSSLTSLTIPNRATGLGGRAFSGCSSLTSLTIPRSVTEIQNSTFADCSSLTTLTIPSSVSSIGADAFRGCISLTTLTIPNSVTRIGDRAFDGCSSLVTLTIPDSVRNIGVDAFRGCSLLDLRLPDLRKVRNGKGGYTYDASPRSIEKAWRQKALTEGDAIALLGLQLHPDKAADDRKAAAEAHDLLADPERRELYDRFGIQDPNVLSQDQWDFGEGMGGHPDFAEFEEILKEFFQNGRGPPAEPERDLQDVWEGILGFTLISLTACGVACLTWLARRPPLAGLLSWCWWRWRFLLFDIGLG</sequence>
<dbReference type="EMBL" id="CAMXCT030001911">
    <property type="protein sequence ID" value="CAL4781424.1"/>
    <property type="molecule type" value="Genomic_DNA"/>
</dbReference>
<dbReference type="Gene3D" id="3.80.10.10">
    <property type="entry name" value="Ribonuclease Inhibitor"/>
    <property type="match status" value="2"/>
</dbReference>
<protein>
    <submittedName>
        <fullName evidence="4">Surface protein bspA-like (TvBspA-like-625)</fullName>
    </submittedName>
</protein>
<accession>A0A9P1CKT1</accession>
<name>A0A9P1CKT1_9DINO</name>
<dbReference type="Gene3D" id="1.10.287.110">
    <property type="entry name" value="DnaJ domain"/>
    <property type="match status" value="1"/>
</dbReference>
<keyword evidence="5" id="KW-1185">Reference proteome</keyword>
<gene>
    <name evidence="2" type="ORF">C1SCF055_LOCUS20787</name>
</gene>
<dbReference type="InterPro" id="IPR053139">
    <property type="entry name" value="Surface_bspA-like"/>
</dbReference>
<organism evidence="2">
    <name type="scientific">Cladocopium goreaui</name>
    <dbReference type="NCBI Taxonomy" id="2562237"/>
    <lineage>
        <taxon>Eukaryota</taxon>
        <taxon>Sar</taxon>
        <taxon>Alveolata</taxon>
        <taxon>Dinophyceae</taxon>
        <taxon>Suessiales</taxon>
        <taxon>Symbiodiniaceae</taxon>
        <taxon>Cladocopium</taxon>
    </lineage>
</organism>
<dbReference type="Proteomes" id="UP001152797">
    <property type="component" value="Unassembled WGS sequence"/>
</dbReference>
<dbReference type="EMBL" id="CAMXCT020001911">
    <property type="protein sequence ID" value="CAL1147487.1"/>
    <property type="molecule type" value="Genomic_DNA"/>
</dbReference>
<dbReference type="InterPro" id="IPR026906">
    <property type="entry name" value="LRR_5"/>
</dbReference>
<feature type="domain" description="J" evidence="1">
    <location>
        <begin position="361"/>
        <end position="435"/>
    </location>
</feature>
<dbReference type="InterPro" id="IPR001623">
    <property type="entry name" value="DnaJ_domain"/>
</dbReference>
<evidence type="ECO:0000313" key="2">
    <source>
        <dbReference type="EMBL" id="CAI3994112.1"/>
    </source>
</evidence>
<proteinExistence type="predicted"/>
<dbReference type="PANTHER" id="PTHR45661">
    <property type="entry name" value="SURFACE ANTIGEN"/>
    <property type="match status" value="1"/>
</dbReference>
<dbReference type="SUPFAM" id="SSF46565">
    <property type="entry name" value="Chaperone J-domain"/>
    <property type="match status" value="1"/>
</dbReference>
<dbReference type="SUPFAM" id="SSF52058">
    <property type="entry name" value="L domain-like"/>
    <property type="match status" value="1"/>
</dbReference>
<dbReference type="AlphaFoldDB" id="A0A9P1CKT1"/>
<dbReference type="PROSITE" id="PS50076">
    <property type="entry name" value="DNAJ_2"/>
    <property type="match status" value="1"/>
</dbReference>